<name>A0ABU5E8N0_9PROT</name>
<dbReference type="Gene3D" id="3.30.300.30">
    <property type="match status" value="1"/>
</dbReference>
<dbReference type="InterPro" id="IPR042099">
    <property type="entry name" value="ANL_N_sf"/>
</dbReference>
<dbReference type="PANTHER" id="PTHR43767:SF9">
    <property type="entry name" value="LONG-CHAIN-FATTY-ACID--COA LIGASE"/>
    <property type="match status" value="1"/>
</dbReference>
<gene>
    <name evidence="4" type="ORF">SMD27_04610</name>
</gene>
<dbReference type="Gene3D" id="3.40.50.12780">
    <property type="entry name" value="N-terminal domain of ligase-like"/>
    <property type="match status" value="1"/>
</dbReference>
<feature type="region of interest" description="Disordered" evidence="1">
    <location>
        <begin position="559"/>
        <end position="580"/>
    </location>
</feature>
<feature type="domain" description="AMP-binding enzyme C-terminal" evidence="3">
    <location>
        <begin position="476"/>
        <end position="550"/>
    </location>
</feature>
<organism evidence="4 5">
    <name type="scientific">Dongia soli</name>
    <dbReference type="NCBI Taxonomy" id="600628"/>
    <lineage>
        <taxon>Bacteria</taxon>
        <taxon>Pseudomonadati</taxon>
        <taxon>Pseudomonadota</taxon>
        <taxon>Alphaproteobacteria</taxon>
        <taxon>Rhodospirillales</taxon>
        <taxon>Dongiaceae</taxon>
        <taxon>Dongia</taxon>
    </lineage>
</organism>
<dbReference type="InterPro" id="IPR050237">
    <property type="entry name" value="ATP-dep_AMP-bd_enzyme"/>
</dbReference>
<sequence>MSMAVRQDLTARPWLTAYPPNLDWATPIEPRPLYHLLDDAAARFGTRPCIDFLDRQFTYAEIKSLSDRAAKGLQQRGLQAGMRLGLFLPNCPYYVIFYYAALKCGATVVNFNPLYVEREVEHQIADSQTDMMVTLDLHSLADKLEVLLGRSRLRALILCPFADSLPFPKNLLVPIAMFRDLAHIRRDERHIAYADLIDNDGAYLPPVIDPLEDIALLQYTGGTTGVPKGAALSHANVYVNALQCRAWFANVSNESARVIGVLPLFHAFAMTCVMNWCLTIGGLMILLPRFDAKRLLSTIDKKRPTAMPAVPTLLTALLNRSDLGDYDLRSLEFCISGGAPLPLEVRRAFEAKTGARVVEGYGLSEASPVTCCNPVHRPGKTGSIGLPLPLTDCVIVSLDDRRTPVKPGEVGEICFRGPQVMLGYWNRPEATDEVITDGLLHTGDVGHIDEEGFVFITDRLKEMINASGYKVYPRVVEEAIYQHPAVKECAVIGVGDHYRGQTVKAFVSLKTGQHLTAEVLQEFLSHRLSKIEMPKLIEFRAELPKTVIGKIQKKVLIEEENAKSQPAGAADPDQNKETTS</sequence>
<dbReference type="InterPro" id="IPR020845">
    <property type="entry name" value="AMP-binding_CS"/>
</dbReference>
<dbReference type="InterPro" id="IPR000873">
    <property type="entry name" value="AMP-dep_synth/lig_dom"/>
</dbReference>
<evidence type="ECO:0000259" key="2">
    <source>
        <dbReference type="Pfam" id="PF00501"/>
    </source>
</evidence>
<evidence type="ECO:0000256" key="1">
    <source>
        <dbReference type="SAM" id="MobiDB-lite"/>
    </source>
</evidence>
<dbReference type="InterPro" id="IPR025110">
    <property type="entry name" value="AMP-bd_C"/>
</dbReference>
<keyword evidence="5" id="KW-1185">Reference proteome</keyword>
<dbReference type="Pfam" id="PF13193">
    <property type="entry name" value="AMP-binding_C"/>
    <property type="match status" value="1"/>
</dbReference>
<dbReference type="PROSITE" id="PS00455">
    <property type="entry name" value="AMP_BINDING"/>
    <property type="match status" value="1"/>
</dbReference>
<reference evidence="4 5" key="1">
    <citation type="journal article" date="2016" name="Antonie Van Leeuwenhoek">
        <title>Dongia soli sp. nov., isolated from soil from Dokdo, Korea.</title>
        <authorList>
            <person name="Kim D.U."/>
            <person name="Lee H."/>
            <person name="Kim H."/>
            <person name="Kim S.G."/>
            <person name="Ka J.O."/>
        </authorList>
    </citation>
    <scope>NUCLEOTIDE SEQUENCE [LARGE SCALE GENOMIC DNA]</scope>
    <source>
        <strain evidence="4 5">D78</strain>
    </source>
</reference>
<dbReference type="Pfam" id="PF00501">
    <property type="entry name" value="AMP-binding"/>
    <property type="match status" value="1"/>
</dbReference>
<dbReference type="RefSeq" id="WP_320507146.1">
    <property type="nucleotide sequence ID" value="NZ_JAXCLW010000001.1"/>
</dbReference>
<dbReference type="EMBL" id="JAXCLW010000001">
    <property type="protein sequence ID" value="MDY0882114.1"/>
    <property type="molecule type" value="Genomic_DNA"/>
</dbReference>
<accession>A0ABU5E8N0</accession>
<feature type="domain" description="AMP-dependent synthetase/ligase" evidence="2">
    <location>
        <begin position="38"/>
        <end position="425"/>
    </location>
</feature>
<protein>
    <submittedName>
        <fullName evidence="4">Long-chain fatty acid--CoA ligase</fullName>
    </submittedName>
</protein>
<proteinExistence type="predicted"/>
<dbReference type="InterPro" id="IPR045851">
    <property type="entry name" value="AMP-bd_C_sf"/>
</dbReference>
<dbReference type="PANTHER" id="PTHR43767">
    <property type="entry name" value="LONG-CHAIN-FATTY-ACID--COA LIGASE"/>
    <property type="match status" value="1"/>
</dbReference>
<evidence type="ECO:0000259" key="3">
    <source>
        <dbReference type="Pfam" id="PF13193"/>
    </source>
</evidence>
<evidence type="ECO:0000313" key="4">
    <source>
        <dbReference type="EMBL" id="MDY0882114.1"/>
    </source>
</evidence>
<dbReference type="CDD" id="cd05936">
    <property type="entry name" value="FC-FACS_FadD_like"/>
    <property type="match status" value="1"/>
</dbReference>
<keyword evidence="4" id="KW-0436">Ligase</keyword>
<evidence type="ECO:0000313" key="5">
    <source>
        <dbReference type="Proteomes" id="UP001279642"/>
    </source>
</evidence>
<comment type="caution">
    <text evidence="4">The sequence shown here is derived from an EMBL/GenBank/DDBJ whole genome shotgun (WGS) entry which is preliminary data.</text>
</comment>
<dbReference type="SUPFAM" id="SSF56801">
    <property type="entry name" value="Acetyl-CoA synthetase-like"/>
    <property type="match status" value="1"/>
</dbReference>
<dbReference type="GO" id="GO:0016874">
    <property type="term" value="F:ligase activity"/>
    <property type="evidence" value="ECO:0007669"/>
    <property type="project" value="UniProtKB-KW"/>
</dbReference>
<dbReference type="Proteomes" id="UP001279642">
    <property type="component" value="Unassembled WGS sequence"/>
</dbReference>